<feature type="domain" description="NB-ARC" evidence="5">
    <location>
        <begin position="159"/>
        <end position="316"/>
    </location>
</feature>
<dbReference type="Pfam" id="PF23247">
    <property type="entry name" value="LRR_RPS2"/>
    <property type="match status" value="1"/>
</dbReference>
<dbReference type="InterPro" id="IPR002182">
    <property type="entry name" value="NB-ARC"/>
</dbReference>
<dbReference type="Gene3D" id="3.80.10.10">
    <property type="entry name" value="Ribonuclease Inhibitor"/>
    <property type="match status" value="1"/>
</dbReference>
<dbReference type="GO" id="GO:0005524">
    <property type="term" value="F:ATP binding"/>
    <property type="evidence" value="ECO:0007669"/>
    <property type="project" value="UniProtKB-KW"/>
</dbReference>
<dbReference type="Pfam" id="PF00931">
    <property type="entry name" value="NB-ARC"/>
    <property type="match status" value="1"/>
</dbReference>
<keyword evidence="2" id="KW-0611">Plant defense</keyword>
<dbReference type="EMBL" id="JABWDY010040216">
    <property type="protein sequence ID" value="KAF5178297.1"/>
    <property type="molecule type" value="Genomic_DNA"/>
</dbReference>
<evidence type="ECO:0000256" key="4">
    <source>
        <dbReference type="SAM" id="Coils"/>
    </source>
</evidence>
<dbReference type="FunFam" id="3.40.50.300:FF:001091">
    <property type="entry name" value="Probable disease resistance protein At1g61300"/>
    <property type="match status" value="1"/>
</dbReference>
<dbReference type="PRINTS" id="PR00364">
    <property type="entry name" value="DISEASERSIST"/>
</dbReference>
<dbReference type="SUPFAM" id="SSF52540">
    <property type="entry name" value="P-loop containing nucleoside triphosphate hydrolases"/>
    <property type="match status" value="1"/>
</dbReference>
<keyword evidence="3" id="KW-0547">Nucleotide-binding</keyword>
<evidence type="ECO:0000259" key="6">
    <source>
        <dbReference type="Pfam" id="PF23247"/>
    </source>
</evidence>
<evidence type="ECO:0000256" key="2">
    <source>
        <dbReference type="ARBA" id="ARBA00022821"/>
    </source>
</evidence>
<dbReference type="GO" id="GO:0006952">
    <property type="term" value="P:defense response"/>
    <property type="evidence" value="ECO:0007669"/>
    <property type="project" value="UniProtKB-KW"/>
</dbReference>
<keyword evidence="8" id="KW-1185">Reference proteome</keyword>
<evidence type="ECO:0000256" key="3">
    <source>
        <dbReference type="ARBA" id="ARBA00022840"/>
    </source>
</evidence>
<dbReference type="GO" id="GO:0043531">
    <property type="term" value="F:ADP binding"/>
    <property type="evidence" value="ECO:0007669"/>
    <property type="project" value="InterPro"/>
</dbReference>
<evidence type="ECO:0000313" key="8">
    <source>
        <dbReference type="Proteomes" id="UP000554482"/>
    </source>
</evidence>
<dbReference type="Gene3D" id="1.10.8.430">
    <property type="entry name" value="Helical domain of apoptotic protease-activating factors"/>
    <property type="match status" value="1"/>
</dbReference>
<feature type="coiled-coil region" evidence="4">
    <location>
        <begin position="25"/>
        <end position="59"/>
    </location>
</feature>
<dbReference type="OrthoDB" id="664960at2759"/>
<dbReference type="InterPro" id="IPR032675">
    <property type="entry name" value="LRR_dom_sf"/>
</dbReference>
<dbReference type="InterPro" id="IPR057135">
    <property type="entry name" value="At4g27190-like_LRR"/>
</dbReference>
<protein>
    <submittedName>
        <fullName evidence="7">Disease resistance protein summ2</fullName>
    </submittedName>
</protein>
<dbReference type="FunFam" id="1.10.8.430:FF:000003">
    <property type="entry name" value="Probable disease resistance protein At5g66910"/>
    <property type="match status" value="1"/>
</dbReference>
<dbReference type="Gene3D" id="3.40.50.300">
    <property type="entry name" value="P-loop containing nucleotide triphosphate hydrolases"/>
    <property type="match status" value="1"/>
</dbReference>
<evidence type="ECO:0000259" key="5">
    <source>
        <dbReference type="Pfam" id="PF00931"/>
    </source>
</evidence>
<gene>
    <name evidence="7" type="ORF">FRX31_032117</name>
</gene>
<accession>A0A7J6V097</accession>
<dbReference type="PANTHER" id="PTHR33463">
    <property type="entry name" value="NB-ARC DOMAIN-CONTAINING PROTEIN-RELATED"/>
    <property type="match status" value="1"/>
</dbReference>
<dbReference type="InterPro" id="IPR042197">
    <property type="entry name" value="Apaf_helical"/>
</dbReference>
<dbReference type="SUPFAM" id="SSF52058">
    <property type="entry name" value="L domain-like"/>
    <property type="match status" value="1"/>
</dbReference>
<dbReference type="InterPro" id="IPR050905">
    <property type="entry name" value="Plant_NBS-LRR"/>
</dbReference>
<sequence>MDFLSPITEIVSRVIDCSTKHLHYLRKLEKKLNKLNEKMEELNEIKSDVNNKVLAAEAQLMVRTSQVSGWMQRVEAKRLEVEQISLEGTQHLERRCLNGCCPRNCWSSYKLGKKAVRKVLDVEELKCNGVFDSVAENPPLVVTRELPEVTPIVGLDSIFDRAWNFLGENSVRIMGLYGMGGVGKTTLLKRINNELSKRGSDFNIVIWLVISKEVNMARVQEEIGNKLGLSLSNTENIFNLLKTKRFLLLLDDIWQRIDLVSIGVPLPSSQNNSKILFTTRSETVCGRMEADKIIRVECLNWEAAWTLFQEKVGYKALNSDVDIPRLAKIVAKECLGLPLALITIGRSMASKKTCHEWEHAISVLKNSAAEFPDIKSLPYEMRNLTKLKYLSLRNQKNITTYEIPHGIITNLLNLEFLMLDVKKSEYPNGSFEIDELWCLNNLKYLEIRFFSDSKDVGKFLNYHKLANCARKLSILTYKDITSLSLSASSSSSTDLCLGHLKGLENLCIYDCSEIKELRLNKETIEFESLQRMDLINLPKLIISWDANNLHLGSHFRKLICLQLDGCGAMVDLTWLLLIPNLQSLWIESCNSLEEILSGTAYDQNTTFLNLQFLRLKYLPNLQSICSMSALPFRSLNTLVVHESPKLKRLPLDLNSAKNTLQKIGARQVWWDGLEWENETIKTHFAKFLSSPF</sequence>
<dbReference type="Proteomes" id="UP000554482">
    <property type="component" value="Unassembled WGS sequence"/>
</dbReference>
<evidence type="ECO:0000256" key="1">
    <source>
        <dbReference type="ARBA" id="ARBA00008894"/>
    </source>
</evidence>
<keyword evidence="3" id="KW-0067">ATP-binding</keyword>
<proteinExistence type="inferred from homology"/>
<evidence type="ECO:0000313" key="7">
    <source>
        <dbReference type="EMBL" id="KAF5178297.1"/>
    </source>
</evidence>
<name>A0A7J6V097_THATH</name>
<feature type="domain" description="Disease resistance protein At4g27190-like leucine-rich repeats" evidence="6">
    <location>
        <begin position="547"/>
        <end position="649"/>
    </location>
</feature>
<dbReference type="InterPro" id="IPR027417">
    <property type="entry name" value="P-loop_NTPase"/>
</dbReference>
<comment type="similarity">
    <text evidence="1">Belongs to the disease resistance NB-LRR family.</text>
</comment>
<dbReference type="PANTHER" id="PTHR33463:SF220">
    <property type="entry name" value="NB-ARC DOMAIN-CONTAINING PROTEIN"/>
    <property type="match status" value="1"/>
</dbReference>
<keyword evidence="4" id="KW-0175">Coiled coil</keyword>
<organism evidence="7 8">
    <name type="scientific">Thalictrum thalictroides</name>
    <name type="common">Rue-anemone</name>
    <name type="synonym">Anemone thalictroides</name>
    <dbReference type="NCBI Taxonomy" id="46969"/>
    <lineage>
        <taxon>Eukaryota</taxon>
        <taxon>Viridiplantae</taxon>
        <taxon>Streptophyta</taxon>
        <taxon>Embryophyta</taxon>
        <taxon>Tracheophyta</taxon>
        <taxon>Spermatophyta</taxon>
        <taxon>Magnoliopsida</taxon>
        <taxon>Ranunculales</taxon>
        <taxon>Ranunculaceae</taxon>
        <taxon>Thalictroideae</taxon>
        <taxon>Thalictrum</taxon>
    </lineage>
</organism>
<reference evidence="7 8" key="1">
    <citation type="submission" date="2020-06" db="EMBL/GenBank/DDBJ databases">
        <title>Transcriptomic and genomic resources for Thalictrum thalictroides and T. hernandezii: Facilitating candidate gene discovery in an emerging model plant lineage.</title>
        <authorList>
            <person name="Arias T."/>
            <person name="Riano-Pachon D.M."/>
            <person name="Di Stilio V.S."/>
        </authorList>
    </citation>
    <scope>NUCLEOTIDE SEQUENCE [LARGE SCALE GENOMIC DNA]</scope>
    <source>
        <strain evidence="8">cv. WT478/WT964</strain>
        <tissue evidence="7">Leaves</tissue>
    </source>
</reference>
<comment type="caution">
    <text evidence="7">The sequence shown here is derived from an EMBL/GenBank/DDBJ whole genome shotgun (WGS) entry which is preliminary data.</text>
</comment>
<dbReference type="AlphaFoldDB" id="A0A7J6V097"/>